<dbReference type="Proteomes" id="UP000019804">
    <property type="component" value="Unassembled WGS sequence"/>
</dbReference>
<dbReference type="SMART" id="SM00906">
    <property type="entry name" value="Fungal_trans"/>
    <property type="match status" value="1"/>
</dbReference>
<keyword evidence="13" id="KW-1185">Reference proteome</keyword>
<dbReference type="GO" id="GO:0000978">
    <property type="term" value="F:RNA polymerase II cis-regulatory region sequence-specific DNA binding"/>
    <property type="evidence" value="ECO:0007669"/>
    <property type="project" value="TreeGrafter"/>
</dbReference>
<dbReference type="PANTHER" id="PTHR47424">
    <property type="entry name" value="REGULATORY PROTEIN GAL4"/>
    <property type="match status" value="1"/>
</dbReference>
<sequence>MAPRNPHILSCNECRARKSKCSKERPTCAECRYNQKECTYAPKVSRTPLTRAHLTGIEERLGIYETALARLFPTGDVERIVHSLVEDQRAENFLLPLDNFSPDDLGVTTAPVASPDQFLYSLPTSADNEFSHEVSTVFQEPSLNLAQGGRCQPPNEETYVDAYFMNYHPGHPVIHQPTFRAELNARALNPPSLAWQILHKALMAMGEWTLGNVHSNTDLDLYHQAKDLLQKVSLMEAGNLTLLQALLLLSDFAQKQGMPDAGLQYLSVAVRMAIGLRLHRESPELYSTVFEREMRRRVWWTIYIFDSCAAKTFGLPLLLPTNSEISTRQVLNVHDEDLDATTPSLPSEVNGPTLYSGLIGQSRFHAMANAIYRRLVAKPNISITEMQDMEKMIDDCRASHPSYLIDGDYAPRSEWLRFSGDRLQICDRNLRIILWRPYLLQWVKINCKDEGYENNANDVFRENGLRCLYAARESLDLVRKSIDSGAHLRLAASFFLYCLFHITLVFVISLRLGRALPDSNSLLQDIRTIKQLVSQTWLIKDAQVNNFIDLINRLTLPFDSPMEAALTAGIPLEIFPDNGDN</sequence>
<evidence type="ECO:0000256" key="9">
    <source>
        <dbReference type="ARBA" id="ARBA00023277"/>
    </source>
</evidence>
<dbReference type="Gene3D" id="4.10.240.10">
    <property type="entry name" value="Zn(2)-C6 fungal-type DNA-binding domain"/>
    <property type="match status" value="1"/>
</dbReference>
<dbReference type="CDD" id="cd00067">
    <property type="entry name" value="GAL4"/>
    <property type="match status" value="1"/>
</dbReference>
<evidence type="ECO:0000256" key="6">
    <source>
        <dbReference type="ARBA" id="ARBA00023159"/>
    </source>
</evidence>
<evidence type="ECO:0000313" key="12">
    <source>
        <dbReference type="EMBL" id="EYE95195.1"/>
    </source>
</evidence>
<evidence type="ECO:0000256" key="1">
    <source>
        <dbReference type="ARBA" id="ARBA00004123"/>
    </source>
</evidence>
<dbReference type="InterPro" id="IPR036864">
    <property type="entry name" value="Zn2-C6_fun-type_DNA-bd_sf"/>
</dbReference>
<organism evidence="12 13">
    <name type="scientific">Aspergillus ruber (strain CBS 135680)</name>
    <dbReference type="NCBI Taxonomy" id="1388766"/>
    <lineage>
        <taxon>Eukaryota</taxon>
        <taxon>Fungi</taxon>
        <taxon>Dikarya</taxon>
        <taxon>Ascomycota</taxon>
        <taxon>Pezizomycotina</taxon>
        <taxon>Eurotiomycetes</taxon>
        <taxon>Eurotiomycetidae</taxon>
        <taxon>Eurotiales</taxon>
        <taxon>Aspergillaceae</taxon>
        <taxon>Aspergillus</taxon>
        <taxon>Aspergillus subgen. Aspergillus</taxon>
    </lineage>
</organism>
<reference evidence="13" key="1">
    <citation type="journal article" date="2014" name="Nat. Commun.">
        <title>Genomic adaptations of the halophilic Dead Sea filamentous fungus Eurotium rubrum.</title>
        <authorList>
            <person name="Kis-Papo T."/>
            <person name="Weig A.R."/>
            <person name="Riley R."/>
            <person name="Persoh D."/>
            <person name="Salamov A."/>
            <person name="Sun H."/>
            <person name="Lipzen A."/>
            <person name="Wasser S.P."/>
            <person name="Rambold G."/>
            <person name="Grigoriev I.V."/>
            <person name="Nevo E."/>
        </authorList>
    </citation>
    <scope>NUCLEOTIDE SEQUENCE [LARGE SCALE GENOMIC DNA]</scope>
    <source>
        <strain evidence="13">CBS 135680</strain>
    </source>
</reference>
<feature type="domain" description="Zn(2)-C6 fungal-type" evidence="11">
    <location>
        <begin position="10"/>
        <end position="40"/>
    </location>
</feature>
<name>A0A017SFZ5_ASPRC</name>
<evidence type="ECO:0000256" key="2">
    <source>
        <dbReference type="ARBA" id="ARBA00022723"/>
    </source>
</evidence>
<proteinExistence type="predicted"/>
<dbReference type="HOGENOM" id="CLU_008599_2_0_1"/>
<dbReference type="EMBL" id="KK088423">
    <property type="protein sequence ID" value="EYE95195.1"/>
    <property type="molecule type" value="Genomic_DNA"/>
</dbReference>
<keyword evidence="2" id="KW-0479">Metal-binding</keyword>
<evidence type="ECO:0000256" key="7">
    <source>
        <dbReference type="ARBA" id="ARBA00023163"/>
    </source>
</evidence>
<dbReference type="InterPro" id="IPR051127">
    <property type="entry name" value="Fungal_SecMet_Regulators"/>
</dbReference>
<evidence type="ECO:0000256" key="4">
    <source>
        <dbReference type="ARBA" id="ARBA00023015"/>
    </source>
</evidence>
<dbReference type="RefSeq" id="XP_040638883.1">
    <property type="nucleotide sequence ID" value="XM_040785748.1"/>
</dbReference>
<dbReference type="GeneID" id="63700872"/>
<dbReference type="Gene3D" id="1.20.5.170">
    <property type="match status" value="1"/>
</dbReference>
<accession>A0A017SFZ5</accession>
<keyword evidence="9" id="KW-0119">Carbohydrate metabolism</keyword>
<dbReference type="CDD" id="cd12148">
    <property type="entry name" value="fungal_TF_MHR"/>
    <property type="match status" value="1"/>
</dbReference>
<dbReference type="PROSITE" id="PS50048">
    <property type="entry name" value="ZN2_CY6_FUNGAL_2"/>
    <property type="match status" value="1"/>
</dbReference>
<protein>
    <recommendedName>
        <fullName evidence="11">Zn(2)-C6 fungal-type domain-containing protein</fullName>
    </recommendedName>
</protein>
<dbReference type="InterPro" id="IPR005600">
    <property type="entry name" value="Gal4_dimer_dom"/>
</dbReference>
<dbReference type="SUPFAM" id="SSF57701">
    <property type="entry name" value="Zn2/Cys6 DNA-binding domain"/>
    <property type="match status" value="1"/>
</dbReference>
<comment type="subcellular location">
    <subcellularLocation>
        <location evidence="1">Nucleus</location>
    </subcellularLocation>
</comment>
<dbReference type="PROSITE" id="PS00463">
    <property type="entry name" value="ZN2_CY6_FUNGAL_1"/>
    <property type="match status" value="1"/>
</dbReference>
<keyword evidence="10" id="KW-0812">Transmembrane</keyword>
<dbReference type="InterPro" id="IPR007219">
    <property type="entry name" value="XnlR_reg_dom"/>
</dbReference>
<dbReference type="AlphaFoldDB" id="A0A017SFZ5"/>
<evidence type="ECO:0000256" key="10">
    <source>
        <dbReference type="SAM" id="Phobius"/>
    </source>
</evidence>
<feature type="transmembrane region" description="Helical" evidence="10">
    <location>
        <begin position="490"/>
        <end position="510"/>
    </location>
</feature>
<dbReference type="OrthoDB" id="3364175at2759"/>
<keyword evidence="7" id="KW-0804">Transcription</keyword>
<dbReference type="FunFam" id="4.10.240.10:FF:000009">
    <property type="entry name" value="C6 transcription factor (Gal4)"/>
    <property type="match status" value="1"/>
</dbReference>
<keyword evidence="3" id="KW-0862">Zinc</keyword>
<keyword evidence="6" id="KW-0010">Activator</keyword>
<dbReference type="GO" id="GO:0000435">
    <property type="term" value="P:positive regulation of transcription from RNA polymerase II promoter by galactose"/>
    <property type="evidence" value="ECO:0007669"/>
    <property type="project" value="TreeGrafter"/>
</dbReference>
<keyword evidence="5" id="KW-0238">DNA-binding</keyword>
<dbReference type="SMART" id="SM00066">
    <property type="entry name" value="GAL4"/>
    <property type="match status" value="1"/>
</dbReference>
<dbReference type="Pfam" id="PF04082">
    <property type="entry name" value="Fungal_trans"/>
    <property type="match status" value="1"/>
</dbReference>
<evidence type="ECO:0000256" key="5">
    <source>
        <dbReference type="ARBA" id="ARBA00023125"/>
    </source>
</evidence>
<dbReference type="Pfam" id="PF00172">
    <property type="entry name" value="Zn_clus"/>
    <property type="match status" value="1"/>
</dbReference>
<gene>
    <name evidence="12" type="ORF">EURHEDRAFT_500644</name>
</gene>
<keyword evidence="8" id="KW-0539">Nucleus</keyword>
<keyword evidence="10" id="KW-1133">Transmembrane helix</keyword>
<evidence type="ECO:0000259" key="11">
    <source>
        <dbReference type="PROSITE" id="PS50048"/>
    </source>
</evidence>
<dbReference type="Pfam" id="PF03902">
    <property type="entry name" value="Gal4_dimer"/>
    <property type="match status" value="1"/>
</dbReference>
<dbReference type="GO" id="GO:0000981">
    <property type="term" value="F:DNA-binding transcription factor activity, RNA polymerase II-specific"/>
    <property type="evidence" value="ECO:0007669"/>
    <property type="project" value="InterPro"/>
</dbReference>
<dbReference type="GO" id="GO:0008270">
    <property type="term" value="F:zinc ion binding"/>
    <property type="evidence" value="ECO:0007669"/>
    <property type="project" value="InterPro"/>
</dbReference>
<evidence type="ECO:0000256" key="3">
    <source>
        <dbReference type="ARBA" id="ARBA00022833"/>
    </source>
</evidence>
<dbReference type="InterPro" id="IPR001138">
    <property type="entry name" value="Zn2Cys6_DnaBD"/>
</dbReference>
<keyword evidence="4" id="KW-0805">Transcription regulation</keyword>
<evidence type="ECO:0000256" key="8">
    <source>
        <dbReference type="ARBA" id="ARBA00023242"/>
    </source>
</evidence>
<dbReference type="PANTHER" id="PTHR47424:SF2">
    <property type="entry name" value="TRANSCRIPTION FACTOR DOMAIN-CONTAINING PROTEIN-RELATED"/>
    <property type="match status" value="1"/>
</dbReference>
<dbReference type="GO" id="GO:0006351">
    <property type="term" value="P:DNA-templated transcription"/>
    <property type="evidence" value="ECO:0007669"/>
    <property type="project" value="InterPro"/>
</dbReference>
<evidence type="ECO:0000313" key="13">
    <source>
        <dbReference type="Proteomes" id="UP000019804"/>
    </source>
</evidence>
<dbReference type="GO" id="GO:0005634">
    <property type="term" value="C:nucleus"/>
    <property type="evidence" value="ECO:0007669"/>
    <property type="project" value="UniProtKB-SubCell"/>
</dbReference>
<dbReference type="STRING" id="1388766.A0A017SFZ5"/>
<keyword evidence="10" id="KW-0472">Membrane</keyword>